<dbReference type="Gene3D" id="3.40.50.1010">
    <property type="entry name" value="5'-nuclease"/>
    <property type="match status" value="1"/>
</dbReference>
<evidence type="ECO:0000313" key="4">
    <source>
        <dbReference type="Proteomes" id="UP000034664"/>
    </source>
</evidence>
<dbReference type="Proteomes" id="UP000034664">
    <property type="component" value="Unassembled WGS sequence"/>
</dbReference>
<dbReference type="InterPro" id="IPR002716">
    <property type="entry name" value="PIN_dom"/>
</dbReference>
<dbReference type="CDD" id="cd09873">
    <property type="entry name" value="PIN_Pae0151-like"/>
    <property type="match status" value="1"/>
</dbReference>
<comment type="caution">
    <text evidence="3">The sequence shown here is derived from an EMBL/GenBank/DDBJ whole genome shotgun (WGS) entry which is preliminary data.</text>
</comment>
<dbReference type="PANTHER" id="PTHR35901:SF1">
    <property type="entry name" value="EXONUCLEASE VAPC9"/>
    <property type="match status" value="1"/>
</dbReference>
<dbReference type="SUPFAM" id="SSF88723">
    <property type="entry name" value="PIN domain-like"/>
    <property type="match status" value="1"/>
</dbReference>
<gene>
    <name evidence="3" type="ORF">UU14_C0011G0012</name>
</gene>
<feature type="domain" description="PIN" evidence="2">
    <location>
        <begin position="4"/>
        <end position="126"/>
    </location>
</feature>
<name>A0A0G0WA98_9BACT</name>
<sequence>MTNIVLDASLAAKWYLRDESDAQTADAIFYDYENDYVQIYFPPLAIYELGNILFTANLRKRITKPDGEKSFKNFIQHPFEYKIPPYANALQLSYRLNITFYDAAYIVLADELKCSFYTGDEKLYKKVKKDFDFIYYLEQYSPRYPSDLK</sequence>
<proteinExistence type="predicted"/>
<dbReference type="Pfam" id="PF01850">
    <property type="entry name" value="PIN"/>
    <property type="match status" value="1"/>
</dbReference>
<dbReference type="InterPro" id="IPR029060">
    <property type="entry name" value="PIN-like_dom_sf"/>
</dbReference>
<dbReference type="AlphaFoldDB" id="A0A0G0WA98"/>
<protein>
    <submittedName>
        <fullName evidence="3">PilT protein domain protein</fullName>
    </submittedName>
</protein>
<dbReference type="InterPro" id="IPR051619">
    <property type="entry name" value="TypeII_TA_RNase_PINc/VapC"/>
</dbReference>
<dbReference type="PANTHER" id="PTHR35901">
    <property type="entry name" value="RIBONUCLEASE VAPC3"/>
    <property type="match status" value="1"/>
</dbReference>
<dbReference type="InterPro" id="IPR044153">
    <property type="entry name" value="PIN_Pae0151-like"/>
</dbReference>
<keyword evidence="1" id="KW-0460">Magnesium</keyword>
<evidence type="ECO:0000256" key="1">
    <source>
        <dbReference type="ARBA" id="ARBA00022842"/>
    </source>
</evidence>
<accession>A0A0G0WA98</accession>
<reference evidence="3 4" key="1">
    <citation type="journal article" date="2015" name="Nature">
        <title>rRNA introns, odd ribosomes, and small enigmatic genomes across a large radiation of phyla.</title>
        <authorList>
            <person name="Brown C.T."/>
            <person name="Hug L.A."/>
            <person name="Thomas B.C."/>
            <person name="Sharon I."/>
            <person name="Castelle C.J."/>
            <person name="Singh A."/>
            <person name="Wilkins M.J."/>
            <person name="Williams K.H."/>
            <person name="Banfield J.F."/>
        </authorList>
    </citation>
    <scope>NUCLEOTIDE SEQUENCE [LARGE SCALE GENOMIC DNA]</scope>
</reference>
<evidence type="ECO:0000313" key="3">
    <source>
        <dbReference type="EMBL" id="KKR72122.1"/>
    </source>
</evidence>
<evidence type="ECO:0000259" key="2">
    <source>
        <dbReference type="Pfam" id="PF01850"/>
    </source>
</evidence>
<organism evidence="3 4">
    <name type="scientific">Candidatus Roizmanbacteria bacterium GW2011_GWB1_40_7</name>
    <dbReference type="NCBI Taxonomy" id="1618482"/>
    <lineage>
        <taxon>Bacteria</taxon>
        <taxon>Candidatus Roizmaniibacteriota</taxon>
    </lineage>
</organism>
<dbReference type="EMBL" id="LBZM01000011">
    <property type="protein sequence ID" value="KKR72122.1"/>
    <property type="molecule type" value="Genomic_DNA"/>
</dbReference>